<dbReference type="PATRIC" id="fig|1210046.3.peg.2661"/>
<dbReference type="Gene3D" id="3.90.950.20">
    <property type="entry name" value="CinA-like"/>
    <property type="match status" value="1"/>
</dbReference>
<protein>
    <submittedName>
        <fullName evidence="2">CinA domain-containing protein</fullName>
    </submittedName>
</protein>
<evidence type="ECO:0000313" key="3">
    <source>
        <dbReference type="Proteomes" id="UP000004474"/>
    </source>
</evidence>
<sequence>MTSASAGKLVDEIARAAAVADARIAVAESLTSGNIAARLGRGQNASQWFAGAVVAYSVDVKTTVLGMTRGLDPVSSAAAQELARGVRELTDATIAVSATGVGGPQDQDGHPAGTVYLGWSTAFEEGSRLVECSDDPAKALEDTVESALQEIHRLLP</sequence>
<dbReference type="SUPFAM" id="SSF142433">
    <property type="entry name" value="CinA-like"/>
    <property type="match status" value="1"/>
</dbReference>
<dbReference type="Proteomes" id="UP000004474">
    <property type="component" value="Unassembled WGS sequence"/>
</dbReference>
<evidence type="ECO:0000259" key="1">
    <source>
        <dbReference type="Pfam" id="PF02464"/>
    </source>
</evidence>
<dbReference type="NCBIfam" id="TIGR00199">
    <property type="entry name" value="PncC_domain"/>
    <property type="match status" value="1"/>
</dbReference>
<evidence type="ECO:0000313" key="2">
    <source>
        <dbReference type="EMBL" id="EKA60250.1"/>
    </source>
</evidence>
<dbReference type="InterPro" id="IPR008136">
    <property type="entry name" value="CinA_C"/>
</dbReference>
<dbReference type="RefSeq" id="WP_007929071.1">
    <property type="nucleotide sequence ID" value="NZ_ALWX01000068.1"/>
</dbReference>
<name>K1DUX0_9MICO</name>
<dbReference type="InterPro" id="IPR036653">
    <property type="entry name" value="CinA-like_C"/>
</dbReference>
<proteinExistence type="predicted"/>
<reference evidence="2 3" key="1">
    <citation type="journal article" date="2012" name="J. Bacteriol.">
        <title>Genome Sequence of Janibacter hoylei MTCC8307, Isolated from the Stratospheric Air.</title>
        <authorList>
            <person name="Pawar S.P."/>
            <person name="Dhotre D.P."/>
            <person name="Shetty S.A."/>
            <person name="Chowdhury S.P."/>
            <person name="Chaudhari B.L."/>
            <person name="Shouche Y.S."/>
        </authorList>
    </citation>
    <scope>NUCLEOTIDE SEQUENCE [LARGE SCALE GENOMIC DNA]</scope>
    <source>
        <strain evidence="2 3">PVAS-1</strain>
    </source>
</reference>
<dbReference type="AlphaFoldDB" id="K1DUX0"/>
<accession>K1DUX0</accession>
<dbReference type="eggNOG" id="COG1546">
    <property type="taxonomic scope" value="Bacteria"/>
</dbReference>
<dbReference type="Pfam" id="PF02464">
    <property type="entry name" value="CinA"/>
    <property type="match status" value="1"/>
</dbReference>
<organism evidence="2 3">
    <name type="scientific">Janibacter hoylei PVAS-1</name>
    <dbReference type="NCBI Taxonomy" id="1210046"/>
    <lineage>
        <taxon>Bacteria</taxon>
        <taxon>Bacillati</taxon>
        <taxon>Actinomycetota</taxon>
        <taxon>Actinomycetes</taxon>
        <taxon>Micrococcales</taxon>
        <taxon>Intrasporangiaceae</taxon>
        <taxon>Janibacter</taxon>
    </lineage>
</organism>
<gene>
    <name evidence="2" type="ORF">B277_13864</name>
</gene>
<feature type="domain" description="CinA C-terminal" evidence="1">
    <location>
        <begin position="8"/>
        <end position="154"/>
    </location>
</feature>
<comment type="caution">
    <text evidence="2">The sequence shown here is derived from an EMBL/GenBank/DDBJ whole genome shotgun (WGS) entry which is preliminary data.</text>
</comment>
<dbReference type="EMBL" id="ALWX01000068">
    <property type="protein sequence ID" value="EKA60250.1"/>
    <property type="molecule type" value="Genomic_DNA"/>
</dbReference>
<dbReference type="STRING" id="1210046.B277_13864"/>